<evidence type="ECO:0000313" key="4">
    <source>
        <dbReference type="Proteomes" id="UP000703661"/>
    </source>
</evidence>
<dbReference type="EMBL" id="JAAAID010001640">
    <property type="protein sequence ID" value="KAG0009260.1"/>
    <property type="molecule type" value="Genomic_DNA"/>
</dbReference>
<dbReference type="AlphaFoldDB" id="A0A9P6SX15"/>
<feature type="region of interest" description="Disordered" evidence="1">
    <location>
        <begin position="1"/>
        <end position="99"/>
    </location>
</feature>
<feature type="region of interest" description="Disordered" evidence="1">
    <location>
        <begin position="851"/>
        <end position="887"/>
    </location>
</feature>
<feature type="transmembrane region" description="Helical" evidence="2">
    <location>
        <begin position="756"/>
        <end position="776"/>
    </location>
</feature>
<evidence type="ECO:0000256" key="2">
    <source>
        <dbReference type="SAM" id="Phobius"/>
    </source>
</evidence>
<dbReference type="PANTHER" id="PTHR34391">
    <property type="entry name" value="UPF0658 GOLGI APPARATUS MEMBRANE PROTEIN C1952.10C-RELATED"/>
    <property type="match status" value="1"/>
</dbReference>
<organism evidence="3 4">
    <name type="scientific">Entomortierella chlamydospora</name>
    <dbReference type="NCBI Taxonomy" id="101097"/>
    <lineage>
        <taxon>Eukaryota</taxon>
        <taxon>Fungi</taxon>
        <taxon>Fungi incertae sedis</taxon>
        <taxon>Mucoromycota</taxon>
        <taxon>Mortierellomycotina</taxon>
        <taxon>Mortierellomycetes</taxon>
        <taxon>Mortierellales</taxon>
        <taxon>Mortierellaceae</taxon>
        <taxon>Entomortierella</taxon>
    </lineage>
</organism>
<dbReference type="InterPro" id="IPR040410">
    <property type="entry name" value="UPF0658_Golgi"/>
</dbReference>
<gene>
    <name evidence="3" type="ORF">BGZ80_002584</name>
</gene>
<feature type="transmembrane region" description="Helical" evidence="2">
    <location>
        <begin position="570"/>
        <end position="590"/>
    </location>
</feature>
<feature type="transmembrane region" description="Helical" evidence="2">
    <location>
        <begin position="524"/>
        <end position="543"/>
    </location>
</feature>
<dbReference type="PANTHER" id="PTHR34391:SF1">
    <property type="entry name" value="UPF0658 GOLGI APPARATUS MEMBRANE PROTEIN C1952.10C-RELATED"/>
    <property type="match status" value="1"/>
</dbReference>
<evidence type="ECO:0000313" key="3">
    <source>
        <dbReference type="EMBL" id="KAG0009260.1"/>
    </source>
</evidence>
<feature type="compositionally biased region" description="Low complexity" evidence="1">
    <location>
        <begin position="351"/>
        <end position="363"/>
    </location>
</feature>
<feature type="compositionally biased region" description="Pro residues" evidence="1">
    <location>
        <begin position="339"/>
        <end position="350"/>
    </location>
</feature>
<sequence>MAPTEYNSLSQLITTSFNQSRRGSQQSNYSYGQPSPSPSRWKGFSLPSWSRRGSQSNSGGATEEEVIAAMKEANRGRRGSLMLAEDERDGDEKGNRFSQWYSGSDESVDFNHGNIESAFQFSSFYRGGGISQSNRSSARYSHHRQQDSVSSMQQFYYIPQHGRESSEGSLRYYSSDYHIDQQDQPQQQQSYHNRQEQRFYEHRNLSTVMEAADHGEEIDMPTSLSTIQQPQYHHHQSQHEEKDIHPLELRNQIQIQNHRIPITHKAIAKLTSQQQQQQPLHHSHTESNASNSTLSSIESYSPIVILHSHTGSGIATHQSITTVSAAVIAGTPRRFQPHPQLPSPSSPSSPPTSATATPSPCSSAVTLNCARRSSSSSSTTLKLSALDNMATTMAMPERQPRDQNLHHITIDMAGNGNNINTNTSTITTNINGPGSDDAFAPPSPESCISQSTTSATLVVMATVNSVTATDTTKGGNDDGDVAKECGGHSSVEEDDREPMFSCLLPDWETFKSGLLPTSKHAREALLATVILAFVTIALEAILLQRHGSMTASLTEAAGPYEISFFRPLTVYYYIFILAEVFAVGILWDAAIHKNSLQLVAFTLFEWCMVSYSALQIWQHDQLYRGIGVPADVLDDLGDSNTRMILFSQLGVQVTACTGITLLTSRLYSEFGWLVFQKLGADVSLRKMMKEYRLLFTLLKLDAFFFFGYAIQVAALTDRHWQRGLTEIAFAIPLSAVIILLGFYAMRNENKVTMSGFIACLVLLIGYMTYRIIALYQTVTGERSTDPYFFSRKTMTVFAALTLFIAVLALINAIVMLYNFNKGLKEAMKQYRVRRSVTPSLHRMSVNGDGSICNGGGESSGPGTPRPGPASIRGIRNPKRSSKRSLLHYDKSTSTLVTTERWEIE</sequence>
<accession>A0A9P6SX15</accession>
<comment type="caution">
    <text evidence="3">The sequence shown here is derived from an EMBL/GenBank/DDBJ whole genome shotgun (WGS) entry which is preliminary data.</text>
</comment>
<name>A0A9P6SX15_9FUNG</name>
<reference evidence="3" key="1">
    <citation type="journal article" date="2020" name="Fungal Divers.">
        <title>Resolving the Mortierellaceae phylogeny through synthesis of multi-gene phylogenetics and phylogenomics.</title>
        <authorList>
            <person name="Vandepol N."/>
            <person name="Liber J."/>
            <person name="Desiro A."/>
            <person name="Na H."/>
            <person name="Kennedy M."/>
            <person name="Barry K."/>
            <person name="Grigoriev I.V."/>
            <person name="Miller A.N."/>
            <person name="O'Donnell K."/>
            <person name="Stajich J.E."/>
            <person name="Bonito G."/>
        </authorList>
    </citation>
    <scope>NUCLEOTIDE SEQUENCE</scope>
    <source>
        <strain evidence="3">NRRL 2769</strain>
    </source>
</reference>
<feature type="compositionally biased region" description="Polar residues" evidence="1">
    <location>
        <begin position="47"/>
        <end position="60"/>
    </location>
</feature>
<dbReference type="GO" id="GO:0005794">
    <property type="term" value="C:Golgi apparatus"/>
    <property type="evidence" value="ECO:0007669"/>
    <property type="project" value="TreeGrafter"/>
</dbReference>
<feature type="transmembrane region" description="Helical" evidence="2">
    <location>
        <begin position="693"/>
        <end position="715"/>
    </location>
</feature>
<feature type="transmembrane region" description="Helical" evidence="2">
    <location>
        <begin position="796"/>
        <end position="819"/>
    </location>
</feature>
<keyword evidence="2" id="KW-0472">Membrane</keyword>
<keyword evidence="4" id="KW-1185">Reference proteome</keyword>
<dbReference type="OrthoDB" id="2448307at2759"/>
<protein>
    <submittedName>
        <fullName evidence="3">Uncharacterized protein</fullName>
    </submittedName>
</protein>
<proteinExistence type="predicted"/>
<keyword evidence="2" id="KW-0812">Transmembrane</keyword>
<evidence type="ECO:0000256" key="1">
    <source>
        <dbReference type="SAM" id="MobiDB-lite"/>
    </source>
</evidence>
<feature type="transmembrane region" description="Helical" evidence="2">
    <location>
        <begin position="596"/>
        <end position="614"/>
    </location>
</feature>
<keyword evidence="2" id="KW-1133">Transmembrane helix</keyword>
<feature type="compositionally biased region" description="Basic residues" evidence="1">
    <location>
        <begin position="875"/>
        <end position="885"/>
    </location>
</feature>
<dbReference type="Proteomes" id="UP000703661">
    <property type="component" value="Unassembled WGS sequence"/>
</dbReference>
<feature type="transmembrane region" description="Helical" evidence="2">
    <location>
        <begin position="727"/>
        <end position="744"/>
    </location>
</feature>
<feature type="region of interest" description="Disordered" evidence="1">
    <location>
        <begin position="333"/>
        <end position="363"/>
    </location>
</feature>
<feature type="region of interest" description="Disordered" evidence="1">
    <location>
        <begin position="270"/>
        <end position="294"/>
    </location>
</feature>
<feature type="compositionally biased region" description="Polar residues" evidence="1">
    <location>
        <begin position="1"/>
        <end position="34"/>
    </location>
</feature>